<proteinExistence type="inferred from homology"/>
<dbReference type="Pfam" id="PF07992">
    <property type="entry name" value="Pyr_redox_2"/>
    <property type="match status" value="1"/>
</dbReference>
<evidence type="ECO:0000313" key="14">
    <source>
        <dbReference type="Proteomes" id="UP000056255"/>
    </source>
</evidence>
<evidence type="ECO:0000313" key="18">
    <source>
        <dbReference type="Proteomes" id="UP000068832"/>
    </source>
</evidence>
<dbReference type="InterPro" id="IPR036188">
    <property type="entry name" value="FAD/NAD-bd_sf"/>
</dbReference>
<protein>
    <submittedName>
        <fullName evidence="7 8">Pyridine nucleotide-disulfide oxidoreductase</fullName>
    </submittedName>
</protein>
<dbReference type="EMBL" id="CP012173">
    <property type="protein sequence ID" value="AKV76746.1"/>
    <property type="molecule type" value="Genomic_DNA"/>
</dbReference>
<keyword evidence="5" id="KW-0560">Oxidoreductase</keyword>
<dbReference type="GeneID" id="91756013"/>
<evidence type="ECO:0000256" key="2">
    <source>
        <dbReference type="ARBA" id="ARBA00005272"/>
    </source>
</evidence>
<reference evidence="7 13" key="1">
    <citation type="journal article" date="2014" name="J. Bacteriol.">
        <title>Role of an Archaeal PitA Transporter in the Copper and Arsenic Resistance of Metallosphaera sedula, an Extreme Thermoacidophile.</title>
        <authorList>
            <person name="McCarthy S."/>
            <person name="Ai C."/>
            <person name="Wheaton G."/>
            <person name="Tevatia R."/>
            <person name="Eckrich V."/>
            <person name="Kelly R."/>
            <person name="Blum P."/>
        </authorList>
    </citation>
    <scope>NUCLEOTIDE SEQUENCE [LARGE SCALE GENOMIC DNA]</scope>
    <source>
        <strain evidence="7 13">CuR1</strain>
    </source>
</reference>
<dbReference type="Proteomes" id="UP000068832">
    <property type="component" value="Chromosome"/>
</dbReference>
<dbReference type="EMBL" id="CP012175">
    <property type="protein sequence ID" value="AKV81242.1"/>
    <property type="molecule type" value="Genomic_DNA"/>
</dbReference>
<dbReference type="InterPro" id="IPR023753">
    <property type="entry name" value="FAD/NAD-binding_dom"/>
</dbReference>
<evidence type="ECO:0000313" key="8">
    <source>
        <dbReference type="EMBL" id="AKV74507.1"/>
    </source>
</evidence>
<evidence type="ECO:0000313" key="13">
    <source>
        <dbReference type="Proteomes" id="UP000029084"/>
    </source>
</evidence>
<dbReference type="OrthoDB" id="38899at2157"/>
<name>A0A088E8M7_9CREN</name>
<dbReference type="RefSeq" id="WP_012021453.1">
    <property type="nucleotide sequence ID" value="NZ_AP019770.1"/>
</dbReference>
<dbReference type="SUPFAM" id="SSF51905">
    <property type="entry name" value="FAD/NAD(P)-binding domain"/>
    <property type="match status" value="1"/>
</dbReference>
<evidence type="ECO:0000313" key="10">
    <source>
        <dbReference type="EMBL" id="AKV78997.1"/>
    </source>
</evidence>
<evidence type="ECO:0000256" key="3">
    <source>
        <dbReference type="ARBA" id="ARBA00022630"/>
    </source>
</evidence>
<dbReference type="InterPro" id="IPR051169">
    <property type="entry name" value="NADH-Q_oxidoreductase"/>
</dbReference>
<sequence length="327" mass="35750">MKVVVLGGGFAGLSALNFYRDAIVIDSKEYFLLTHRLVDVIETGNPSLATIPYPKGIVKANVMSVDFKNKVVRTSDGDFSYDKLIISLGYEQDTTRVKGNVQKLENLEDALAIRTKLPQVKSVAVLGGGNLGVELAGILREMGKEVHLIELQDRLLSFMSKESSRFAESRLKEMGVDVLLGTKVEEVTPEGVRTNKDLVKVDMAIMAAGLRGPKLIENLGLSNKNGRMLVNDYLESMDYEDVFGAGDCMTTKSFVPMSAQVAVQSGRTAMENALGGNVKFAYKQAGIVLRIGSEYFGDLMGRFVRGSMAELAKRVGIYRAIKMVESL</sequence>
<dbReference type="PANTHER" id="PTHR42913">
    <property type="entry name" value="APOPTOSIS-INDUCING FACTOR 1"/>
    <property type="match status" value="1"/>
</dbReference>
<dbReference type="Proteomes" id="UP000062398">
    <property type="component" value="Chromosome"/>
</dbReference>
<dbReference type="GO" id="GO:0003955">
    <property type="term" value="F:NAD(P)H dehydrogenase (quinone) activity"/>
    <property type="evidence" value="ECO:0007669"/>
    <property type="project" value="TreeGrafter"/>
</dbReference>
<evidence type="ECO:0000256" key="4">
    <source>
        <dbReference type="ARBA" id="ARBA00022827"/>
    </source>
</evidence>
<comment type="cofactor">
    <cofactor evidence="1">
        <name>FAD</name>
        <dbReference type="ChEBI" id="CHEBI:57692"/>
    </cofactor>
</comment>
<dbReference type="OMA" id="YRMSCQA"/>
<dbReference type="Proteomes" id="UP000062475">
    <property type="component" value="Chromosome"/>
</dbReference>
<evidence type="ECO:0000313" key="7">
    <source>
        <dbReference type="EMBL" id="AIM27650.1"/>
    </source>
</evidence>
<reference evidence="12 14" key="3">
    <citation type="submission" date="2015-07" db="EMBL/GenBank/DDBJ databases">
        <title>Physiological, transcriptional responses and genome re-sequencing of acid resistant extremely thermoacidophilic Metallosphaera sedula SARC-M1.</title>
        <authorList>
            <person name="Ai C."/>
            <person name="McCarthy S."/>
            <person name="Eckrich V."/>
            <person name="Rudrappa D."/>
            <person name="Qiu G."/>
            <person name="Blum P."/>
        </authorList>
    </citation>
    <scope>NUCLEOTIDE SEQUENCE [LARGE SCALE GENOMIC DNA]</scope>
    <source>
        <strain evidence="12 14">SARC-M1</strain>
    </source>
</reference>
<dbReference type="EMBL" id="CP012172">
    <property type="protein sequence ID" value="AKV74507.1"/>
    <property type="molecule type" value="Genomic_DNA"/>
</dbReference>
<gene>
    <name evidence="7" type="ORF">HA72_1509</name>
    <name evidence="8" type="ORF">MsedA_1531</name>
    <name evidence="9" type="ORF">MsedB_1533</name>
    <name evidence="10" type="ORF">MsedC_1531</name>
    <name evidence="11" type="ORF">MsedD_1532</name>
    <name evidence="12" type="ORF">MsedE_1537</name>
</gene>
<keyword evidence="3" id="KW-0285">Flavoprotein</keyword>
<evidence type="ECO:0000256" key="1">
    <source>
        <dbReference type="ARBA" id="ARBA00001974"/>
    </source>
</evidence>
<organism evidence="7 13">
    <name type="scientific">Metallosphaera sedula</name>
    <dbReference type="NCBI Taxonomy" id="43687"/>
    <lineage>
        <taxon>Archaea</taxon>
        <taxon>Thermoproteota</taxon>
        <taxon>Thermoprotei</taxon>
        <taxon>Sulfolobales</taxon>
        <taxon>Sulfolobaceae</taxon>
        <taxon>Metallosphaera</taxon>
    </lineage>
</organism>
<feature type="domain" description="FAD/NAD(P)-binding" evidence="6">
    <location>
        <begin position="1"/>
        <end position="266"/>
    </location>
</feature>
<dbReference type="EMBL" id="CP008822">
    <property type="protein sequence ID" value="AIM27650.1"/>
    <property type="molecule type" value="Genomic_DNA"/>
</dbReference>
<evidence type="ECO:0000313" key="17">
    <source>
        <dbReference type="Proteomes" id="UP000062475"/>
    </source>
</evidence>
<reference evidence="15 16" key="2">
    <citation type="journal article" date="2015" name="Genome Announc.">
        <title>Complete Genome Sequences of Evolved Arsenate-Resistant Metallosphaera sedula Strains.</title>
        <authorList>
            <person name="Ai C."/>
            <person name="McCarthy S."/>
            <person name="Schackwitz W."/>
            <person name="Martin J."/>
            <person name="Lipzen A."/>
            <person name="Blum P."/>
        </authorList>
    </citation>
    <scope>NUCLEOTIDE SEQUENCE [LARGE SCALE GENOMIC DNA]</scope>
    <source>
        <strain evidence="10 16">ARS120-1</strain>
        <strain evidence="11 15">ARS120-2</strain>
        <strain evidence="8 18">ARS50-1</strain>
        <strain evidence="9 17">ARS50-2</strain>
    </source>
</reference>
<evidence type="ECO:0000313" key="16">
    <source>
        <dbReference type="Proteomes" id="UP000062398"/>
    </source>
</evidence>
<accession>A0A088E8M7</accession>
<dbReference type="EMBL" id="CP012176">
    <property type="protein sequence ID" value="AKV83482.1"/>
    <property type="molecule type" value="Genomic_DNA"/>
</dbReference>
<evidence type="ECO:0000259" key="6">
    <source>
        <dbReference type="Pfam" id="PF07992"/>
    </source>
</evidence>
<evidence type="ECO:0000313" key="15">
    <source>
        <dbReference type="Proteomes" id="UP000061362"/>
    </source>
</evidence>
<dbReference type="Gene3D" id="3.50.50.100">
    <property type="match status" value="1"/>
</dbReference>
<evidence type="ECO:0000313" key="11">
    <source>
        <dbReference type="EMBL" id="AKV81242.1"/>
    </source>
</evidence>
<dbReference type="PRINTS" id="PR00368">
    <property type="entry name" value="FADPNR"/>
</dbReference>
<evidence type="ECO:0000313" key="12">
    <source>
        <dbReference type="EMBL" id="AKV83482.1"/>
    </source>
</evidence>
<dbReference type="EMBL" id="CP012174">
    <property type="protein sequence ID" value="AKV78997.1"/>
    <property type="molecule type" value="Genomic_DNA"/>
</dbReference>
<dbReference type="Proteomes" id="UP000056255">
    <property type="component" value="Chromosome"/>
</dbReference>
<dbReference type="AlphaFoldDB" id="A0A088E8M7"/>
<dbReference type="PATRIC" id="fig|43687.5.peg.1638"/>
<dbReference type="PANTHER" id="PTHR42913:SF3">
    <property type="entry name" value="64 KDA MITOCHONDRIAL NADH DEHYDROGENASE (EUROFUNG)"/>
    <property type="match status" value="1"/>
</dbReference>
<comment type="similarity">
    <text evidence="2">Belongs to the NADH dehydrogenase family.</text>
</comment>
<dbReference type="Proteomes" id="UP000029084">
    <property type="component" value="Chromosome"/>
</dbReference>
<keyword evidence="4" id="KW-0274">FAD</keyword>
<dbReference type="GO" id="GO:0019646">
    <property type="term" value="P:aerobic electron transport chain"/>
    <property type="evidence" value="ECO:0007669"/>
    <property type="project" value="TreeGrafter"/>
</dbReference>
<dbReference type="Proteomes" id="UP000061362">
    <property type="component" value="Chromosome"/>
</dbReference>
<evidence type="ECO:0000313" key="9">
    <source>
        <dbReference type="EMBL" id="AKV76746.1"/>
    </source>
</evidence>
<evidence type="ECO:0000256" key="5">
    <source>
        <dbReference type="ARBA" id="ARBA00023002"/>
    </source>
</evidence>